<name>A0A517LCW0_9PEZI</name>
<dbReference type="PANTHER" id="PTHR20961">
    <property type="entry name" value="GLYCOSYLTRANSFERASE"/>
    <property type="match status" value="1"/>
</dbReference>
<evidence type="ECO:0000256" key="5">
    <source>
        <dbReference type="ARBA" id="ARBA00022824"/>
    </source>
</evidence>
<dbReference type="EC" id="2.4.1.255" evidence="1"/>
<evidence type="ECO:0000256" key="10">
    <source>
        <dbReference type="ARBA" id="ARBA00049432"/>
    </source>
</evidence>
<keyword evidence="14" id="KW-1185">Reference proteome</keyword>
<evidence type="ECO:0000256" key="9">
    <source>
        <dbReference type="ARBA" id="ARBA00048317"/>
    </source>
</evidence>
<feature type="transmembrane region" description="Helical" evidence="11">
    <location>
        <begin position="12"/>
        <end position="30"/>
    </location>
</feature>
<evidence type="ECO:0000313" key="14">
    <source>
        <dbReference type="Proteomes" id="UP000316270"/>
    </source>
</evidence>
<accession>A0A517LCW0</accession>
<keyword evidence="6" id="KW-0325">Glycoprotein</keyword>
<evidence type="ECO:0000259" key="12">
    <source>
        <dbReference type="Pfam" id="PF04577"/>
    </source>
</evidence>
<keyword evidence="5" id="KW-0256">Endoplasmic reticulum</keyword>
<dbReference type="GO" id="GO:0097363">
    <property type="term" value="F:protein O-acetylglucosaminyltransferase activity"/>
    <property type="evidence" value="ECO:0007669"/>
    <property type="project" value="UniProtKB-EC"/>
</dbReference>
<evidence type="ECO:0000256" key="2">
    <source>
        <dbReference type="ARBA" id="ARBA00022676"/>
    </source>
</evidence>
<dbReference type="Pfam" id="PF04577">
    <property type="entry name" value="Glyco_transf_61"/>
    <property type="match status" value="1"/>
</dbReference>
<keyword evidence="3" id="KW-0808">Transferase</keyword>
<keyword evidence="11" id="KW-1133">Transmembrane helix</keyword>
<dbReference type="Proteomes" id="UP000316270">
    <property type="component" value="Chromosome 9"/>
</dbReference>
<evidence type="ECO:0000256" key="7">
    <source>
        <dbReference type="ARBA" id="ARBA00040944"/>
    </source>
</evidence>
<evidence type="ECO:0000256" key="6">
    <source>
        <dbReference type="ARBA" id="ARBA00023180"/>
    </source>
</evidence>
<reference evidence="13 14" key="1">
    <citation type="submission" date="2019-07" db="EMBL/GenBank/DDBJ databases">
        <title>Finished genome of Venturia effusa.</title>
        <authorList>
            <person name="Young C.A."/>
            <person name="Cox M.P."/>
            <person name="Ganley A.R.D."/>
            <person name="David W.J."/>
        </authorList>
    </citation>
    <scope>NUCLEOTIDE SEQUENCE [LARGE SCALE GENOMIC DNA]</scope>
    <source>
        <strain evidence="14">albino</strain>
    </source>
</reference>
<dbReference type="InterPro" id="IPR007657">
    <property type="entry name" value="Glycosyltransferase_61"/>
</dbReference>
<keyword evidence="11" id="KW-0812">Transmembrane</keyword>
<sequence>MSFHIHLPRRNGFSIAATALAIFILTALFLPKNRLSTIHAPEKITKDQPEPSAVDEAVSDACLDSSTPPVSLLPTEYTTIHEDQPFCNDRFGVQYLQSLSAKTTSYCTADSGSSLTCFHSRTAKEGRTDSFCVGEGSSLEGGRFRLDCQLRELNSEEVGDKVPRVENLAHYWYNTGPGAILRDFVDLKGPIPKLEANLNYTILIRREENVFNPWHSLMEIFSLSMTLDVLRMTLRPHSQKPFLRPGVNLRILILDQHAQGPYWELWALFASGGMVRKDEAKIGGTNTMLIPLAGGSNPFWQGDWEAHACSISPLLRVFSERVLNFYNISRDVIVDDRPLTLTFVDRREKRRLVNVDDHITALQRKFPAVKIETVDFASISFEEQVRISSETDILAGVHGAGLTHAMFQKPGSALVEIIPKDFNFKGFRNLAKLAGQKYFSAHAMREIKATLYTRSDWQHDDVDFEEDRFLELMGTAIKSMYHRGQREEDVV</sequence>
<dbReference type="EMBL" id="CP042193">
    <property type="protein sequence ID" value="QDS73478.1"/>
    <property type="molecule type" value="Genomic_DNA"/>
</dbReference>
<protein>
    <recommendedName>
        <fullName evidence="7">EGF domain-specific O-linked N-acetylglucosamine transferase</fullName>
        <ecNumber evidence="1">2.4.1.255</ecNumber>
    </recommendedName>
    <alternativeName>
        <fullName evidence="8">Extracellular O-linked N-acetylglucosamine transferase</fullName>
    </alternativeName>
</protein>
<keyword evidence="2" id="KW-0328">Glycosyltransferase</keyword>
<keyword evidence="11" id="KW-0472">Membrane</keyword>
<evidence type="ECO:0000256" key="1">
    <source>
        <dbReference type="ARBA" id="ARBA00011970"/>
    </source>
</evidence>
<evidence type="ECO:0000256" key="11">
    <source>
        <dbReference type="SAM" id="Phobius"/>
    </source>
</evidence>
<dbReference type="AlphaFoldDB" id="A0A517LCW0"/>
<keyword evidence="4" id="KW-0732">Signal</keyword>
<dbReference type="InterPro" id="IPR049625">
    <property type="entry name" value="Glyco_transf_61_cat"/>
</dbReference>
<dbReference type="STRING" id="50376.A0A517LCW0"/>
<evidence type="ECO:0000313" key="13">
    <source>
        <dbReference type="EMBL" id="QDS73478.1"/>
    </source>
</evidence>
<dbReference type="OrthoDB" id="529273at2759"/>
<comment type="catalytic activity">
    <reaction evidence="9">
        <text>L-seryl-[protein] + UDP-N-acetyl-alpha-D-glucosamine = 3-O-(N-acetyl-beta-D-glucosaminyl)-L-seryl-[protein] + UDP + H(+)</text>
        <dbReference type="Rhea" id="RHEA:48904"/>
        <dbReference type="Rhea" id="RHEA-COMP:9863"/>
        <dbReference type="Rhea" id="RHEA-COMP:12251"/>
        <dbReference type="ChEBI" id="CHEBI:15378"/>
        <dbReference type="ChEBI" id="CHEBI:29999"/>
        <dbReference type="ChEBI" id="CHEBI:57705"/>
        <dbReference type="ChEBI" id="CHEBI:58223"/>
        <dbReference type="ChEBI" id="CHEBI:90838"/>
        <dbReference type="EC" id="2.4.1.255"/>
    </reaction>
</comment>
<evidence type="ECO:0000256" key="4">
    <source>
        <dbReference type="ARBA" id="ARBA00022729"/>
    </source>
</evidence>
<gene>
    <name evidence="13" type="ORF">FKW77_009071</name>
</gene>
<evidence type="ECO:0000256" key="3">
    <source>
        <dbReference type="ARBA" id="ARBA00022679"/>
    </source>
</evidence>
<dbReference type="GO" id="GO:0005788">
    <property type="term" value="C:endoplasmic reticulum lumen"/>
    <property type="evidence" value="ECO:0007669"/>
    <property type="project" value="TreeGrafter"/>
</dbReference>
<dbReference type="PANTHER" id="PTHR20961:SF148">
    <property type="entry name" value="EGF DOMAIN-SPECIFIC O-LINKED N-ACETYLGLUCOSAMINE TRANSFERASE"/>
    <property type="match status" value="1"/>
</dbReference>
<organism evidence="13 14">
    <name type="scientific">Venturia effusa</name>
    <dbReference type="NCBI Taxonomy" id="50376"/>
    <lineage>
        <taxon>Eukaryota</taxon>
        <taxon>Fungi</taxon>
        <taxon>Dikarya</taxon>
        <taxon>Ascomycota</taxon>
        <taxon>Pezizomycotina</taxon>
        <taxon>Dothideomycetes</taxon>
        <taxon>Pleosporomycetidae</taxon>
        <taxon>Venturiales</taxon>
        <taxon>Venturiaceae</taxon>
        <taxon>Venturia</taxon>
    </lineage>
</organism>
<feature type="domain" description="Glycosyltransferase 61 catalytic" evidence="12">
    <location>
        <begin position="336"/>
        <end position="415"/>
    </location>
</feature>
<comment type="catalytic activity">
    <reaction evidence="10">
        <text>L-threonyl-[protein] + UDP-N-acetyl-alpha-D-glucosamine = 3-O-(N-acetyl-beta-D-glucosaminyl)-L-threonyl-[protein] + UDP + H(+)</text>
        <dbReference type="Rhea" id="RHEA:48908"/>
        <dbReference type="Rhea" id="RHEA-COMP:11060"/>
        <dbReference type="Rhea" id="RHEA-COMP:12252"/>
        <dbReference type="ChEBI" id="CHEBI:15378"/>
        <dbReference type="ChEBI" id="CHEBI:30013"/>
        <dbReference type="ChEBI" id="CHEBI:57705"/>
        <dbReference type="ChEBI" id="CHEBI:58223"/>
        <dbReference type="ChEBI" id="CHEBI:90840"/>
        <dbReference type="EC" id="2.4.1.255"/>
    </reaction>
</comment>
<proteinExistence type="predicted"/>
<evidence type="ECO:0000256" key="8">
    <source>
        <dbReference type="ARBA" id="ARBA00042574"/>
    </source>
</evidence>